<evidence type="ECO:0000313" key="1">
    <source>
        <dbReference type="EMBL" id="SES23801.1"/>
    </source>
</evidence>
<proteinExistence type="predicted"/>
<sequence>MENEPTLFFRKFLNNNCTRSELNLLFLHFGSTKEEEIKKLISDHLQSDDSCEIDQNDRLKNILAAIHEKIPFDK</sequence>
<name>A0A1H9VQK1_9SPHI</name>
<gene>
    <name evidence="1" type="ORF">SAMN04488023_1475</name>
</gene>
<dbReference type="EMBL" id="FOGG01000047">
    <property type="protein sequence ID" value="SES23801.1"/>
    <property type="molecule type" value="Genomic_DNA"/>
</dbReference>
<keyword evidence="2" id="KW-1185">Reference proteome</keyword>
<accession>A0A1H9VQK1</accession>
<protein>
    <submittedName>
        <fullName evidence="1">Uncharacterized protein</fullName>
    </submittedName>
</protein>
<dbReference type="AlphaFoldDB" id="A0A1H9VQK1"/>
<evidence type="ECO:0000313" key="2">
    <source>
        <dbReference type="Proteomes" id="UP000199572"/>
    </source>
</evidence>
<reference evidence="1 2" key="1">
    <citation type="submission" date="2016-10" db="EMBL/GenBank/DDBJ databases">
        <authorList>
            <person name="de Groot N.N."/>
        </authorList>
    </citation>
    <scope>NUCLEOTIDE SEQUENCE [LARGE SCALE GENOMIC DNA]</scope>
    <source>
        <strain evidence="1 2">DSM 18610</strain>
    </source>
</reference>
<dbReference type="Proteomes" id="UP000199572">
    <property type="component" value="Unassembled WGS sequence"/>
</dbReference>
<organism evidence="1 2">
    <name type="scientific">Pedobacter rhizosphaerae</name>
    <dbReference type="NCBI Taxonomy" id="390241"/>
    <lineage>
        <taxon>Bacteria</taxon>
        <taxon>Pseudomonadati</taxon>
        <taxon>Bacteroidota</taxon>
        <taxon>Sphingobacteriia</taxon>
        <taxon>Sphingobacteriales</taxon>
        <taxon>Sphingobacteriaceae</taxon>
        <taxon>Pedobacter</taxon>
    </lineage>
</organism>